<dbReference type="SUPFAM" id="SSF159594">
    <property type="entry name" value="XCC0632-like"/>
    <property type="match status" value="1"/>
</dbReference>
<dbReference type="EMBL" id="JBHRXI010000010">
    <property type="protein sequence ID" value="MFC3614508.1"/>
    <property type="molecule type" value="Genomic_DNA"/>
</dbReference>
<gene>
    <name evidence="3" type="ORF">ACFORG_12100</name>
</gene>
<accession>A0ABV7TGZ3</accession>
<evidence type="ECO:0000313" key="3">
    <source>
        <dbReference type="EMBL" id="MFC3614508.1"/>
    </source>
</evidence>
<feature type="chain" id="PRO_5045219550" evidence="1">
    <location>
        <begin position="20"/>
        <end position="216"/>
    </location>
</feature>
<feature type="domain" description="ABC-type transport auxiliary lipoprotein component" evidence="2">
    <location>
        <begin position="34"/>
        <end position="195"/>
    </location>
</feature>
<proteinExistence type="predicted"/>
<comment type="caution">
    <text evidence="3">The sequence shown here is derived from an EMBL/GenBank/DDBJ whole genome shotgun (WGS) entry which is preliminary data.</text>
</comment>
<evidence type="ECO:0000313" key="4">
    <source>
        <dbReference type="Proteomes" id="UP001595629"/>
    </source>
</evidence>
<name>A0ABV7TGZ3_9RHOB</name>
<organism evidence="3 4">
    <name type="scientific">Lutimaribacter marinistellae</name>
    <dbReference type="NCBI Taxonomy" id="1820329"/>
    <lineage>
        <taxon>Bacteria</taxon>
        <taxon>Pseudomonadati</taxon>
        <taxon>Pseudomonadota</taxon>
        <taxon>Alphaproteobacteria</taxon>
        <taxon>Rhodobacterales</taxon>
        <taxon>Roseobacteraceae</taxon>
        <taxon>Lutimaribacter</taxon>
    </lineage>
</organism>
<keyword evidence="3" id="KW-0449">Lipoprotein</keyword>
<dbReference type="Pfam" id="PF03886">
    <property type="entry name" value="ABC_trans_aux"/>
    <property type="match status" value="1"/>
</dbReference>
<protein>
    <submittedName>
        <fullName evidence="3">ABC-type transport auxiliary lipoprotein family protein</fullName>
    </submittedName>
</protein>
<sequence>MKARIILVLASSMLLQACAGLGLLNEAAEPNDIYLLTPKSTFAANLPTLRQQLVIEEPTATAAVDTDRIAVQPSPLEVQYLPDARWIDRAPRFVQALLIESFENTGKVGAVGRSAAILRPDFVIVTDMREFQAQVVADGTDSDALDVRVRLNVKIVDDYDDRIIASASFEEITRSETSEMPGIAYAFDEALGDAMRDAVEWTIRSIYKHSGSYPRS</sequence>
<keyword evidence="1" id="KW-0732">Signal</keyword>
<keyword evidence="4" id="KW-1185">Reference proteome</keyword>
<dbReference type="InterPro" id="IPR005586">
    <property type="entry name" value="ABC_trans_aux"/>
</dbReference>
<evidence type="ECO:0000259" key="2">
    <source>
        <dbReference type="Pfam" id="PF03886"/>
    </source>
</evidence>
<dbReference type="PROSITE" id="PS51257">
    <property type="entry name" value="PROKAR_LIPOPROTEIN"/>
    <property type="match status" value="1"/>
</dbReference>
<reference evidence="4" key="1">
    <citation type="journal article" date="2019" name="Int. J. Syst. Evol. Microbiol.">
        <title>The Global Catalogue of Microorganisms (GCM) 10K type strain sequencing project: providing services to taxonomists for standard genome sequencing and annotation.</title>
        <authorList>
            <consortium name="The Broad Institute Genomics Platform"/>
            <consortium name="The Broad Institute Genome Sequencing Center for Infectious Disease"/>
            <person name="Wu L."/>
            <person name="Ma J."/>
        </authorList>
    </citation>
    <scope>NUCLEOTIDE SEQUENCE [LARGE SCALE GENOMIC DNA]</scope>
    <source>
        <strain evidence="4">KCTC 42911</strain>
    </source>
</reference>
<dbReference type="Proteomes" id="UP001595629">
    <property type="component" value="Unassembled WGS sequence"/>
</dbReference>
<evidence type="ECO:0000256" key="1">
    <source>
        <dbReference type="SAM" id="SignalP"/>
    </source>
</evidence>
<dbReference type="Gene3D" id="3.40.50.10610">
    <property type="entry name" value="ABC-type transport auxiliary lipoprotein component"/>
    <property type="match status" value="1"/>
</dbReference>
<dbReference type="RefSeq" id="WP_386735765.1">
    <property type="nucleotide sequence ID" value="NZ_JBHRXI010000010.1"/>
</dbReference>
<feature type="signal peptide" evidence="1">
    <location>
        <begin position="1"/>
        <end position="19"/>
    </location>
</feature>